<dbReference type="Gene3D" id="1.10.340.70">
    <property type="match status" value="1"/>
</dbReference>
<dbReference type="AlphaFoldDB" id="A0A0C9T1X2"/>
<dbReference type="Proteomes" id="UP000053263">
    <property type="component" value="Unassembled WGS sequence"/>
</dbReference>
<organism evidence="1 2">
    <name type="scientific">Plicaturopsis crispa FD-325 SS-3</name>
    <dbReference type="NCBI Taxonomy" id="944288"/>
    <lineage>
        <taxon>Eukaryota</taxon>
        <taxon>Fungi</taxon>
        <taxon>Dikarya</taxon>
        <taxon>Basidiomycota</taxon>
        <taxon>Agaricomycotina</taxon>
        <taxon>Agaricomycetes</taxon>
        <taxon>Agaricomycetidae</taxon>
        <taxon>Amylocorticiales</taxon>
        <taxon>Amylocorticiaceae</taxon>
        <taxon>Plicatura</taxon>
        <taxon>Plicaturopsis crispa</taxon>
    </lineage>
</organism>
<name>A0A0C9T1X2_PLICR</name>
<dbReference type="OrthoDB" id="3234307at2759"/>
<feature type="non-terminal residue" evidence="1">
    <location>
        <position position="142"/>
    </location>
</feature>
<proteinExistence type="predicted"/>
<sequence>GDGGGWSVAADWHATSGMTNSLWHLVETTAAVAAATREPNLRERFHGDEYFIPIIDQLLGSRTGSTIKARRHVYKRAQEYMIEDGRLWKVGDKQSRRVPRVECIPSREGFNTALKAHMENGHWDVDITKLWLRDRYFWPHID</sequence>
<dbReference type="EMBL" id="KN832580">
    <property type="protein sequence ID" value="KII83194.1"/>
    <property type="molecule type" value="Genomic_DNA"/>
</dbReference>
<accession>A0A0C9T1X2</accession>
<protein>
    <recommendedName>
        <fullName evidence="3">Integrase zinc-binding domain-containing protein</fullName>
    </recommendedName>
</protein>
<evidence type="ECO:0000313" key="2">
    <source>
        <dbReference type="Proteomes" id="UP000053263"/>
    </source>
</evidence>
<reference evidence="1 2" key="1">
    <citation type="submission" date="2014-06" db="EMBL/GenBank/DDBJ databases">
        <title>Evolutionary Origins and Diversification of the Mycorrhizal Mutualists.</title>
        <authorList>
            <consortium name="DOE Joint Genome Institute"/>
            <consortium name="Mycorrhizal Genomics Consortium"/>
            <person name="Kohler A."/>
            <person name="Kuo A."/>
            <person name="Nagy L.G."/>
            <person name="Floudas D."/>
            <person name="Copeland A."/>
            <person name="Barry K.W."/>
            <person name="Cichocki N."/>
            <person name="Veneault-Fourrey C."/>
            <person name="LaButti K."/>
            <person name="Lindquist E.A."/>
            <person name="Lipzen A."/>
            <person name="Lundell T."/>
            <person name="Morin E."/>
            <person name="Murat C."/>
            <person name="Riley R."/>
            <person name="Ohm R."/>
            <person name="Sun H."/>
            <person name="Tunlid A."/>
            <person name="Henrissat B."/>
            <person name="Grigoriev I.V."/>
            <person name="Hibbett D.S."/>
            <person name="Martin F."/>
        </authorList>
    </citation>
    <scope>NUCLEOTIDE SEQUENCE [LARGE SCALE GENOMIC DNA]</scope>
    <source>
        <strain evidence="1 2">FD-325 SS-3</strain>
    </source>
</reference>
<evidence type="ECO:0008006" key="3">
    <source>
        <dbReference type="Google" id="ProtNLM"/>
    </source>
</evidence>
<keyword evidence="2" id="KW-1185">Reference proteome</keyword>
<feature type="non-terminal residue" evidence="1">
    <location>
        <position position="1"/>
    </location>
</feature>
<evidence type="ECO:0000313" key="1">
    <source>
        <dbReference type="EMBL" id="KII83194.1"/>
    </source>
</evidence>
<gene>
    <name evidence="1" type="ORF">PLICRDRAFT_77469</name>
</gene>
<dbReference type="HOGENOM" id="CLU_132418_0_0_1"/>